<feature type="transmembrane region" description="Helical" evidence="13">
    <location>
        <begin position="53"/>
        <end position="71"/>
    </location>
</feature>
<evidence type="ECO:0000256" key="5">
    <source>
        <dbReference type="ARBA" id="ARBA00022617"/>
    </source>
</evidence>
<dbReference type="SUPFAM" id="SSF81342">
    <property type="entry name" value="Transmembrane di-heme cytochromes"/>
    <property type="match status" value="1"/>
</dbReference>
<proteinExistence type="inferred from homology"/>
<evidence type="ECO:0000313" key="16">
    <source>
        <dbReference type="Proteomes" id="UP000598467"/>
    </source>
</evidence>
<dbReference type="GO" id="GO:0020037">
    <property type="term" value="F:heme binding"/>
    <property type="evidence" value="ECO:0007669"/>
    <property type="project" value="TreeGrafter"/>
</dbReference>
<evidence type="ECO:0000256" key="8">
    <source>
        <dbReference type="ARBA" id="ARBA00022982"/>
    </source>
</evidence>
<dbReference type="EMBL" id="JABFCZ010000010">
    <property type="protein sequence ID" value="MBD1546681.1"/>
    <property type="molecule type" value="Genomic_DNA"/>
</dbReference>
<accession>A0A926S5N9</accession>
<dbReference type="GO" id="GO:0005886">
    <property type="term" value="C:plasma membrane"/>
    <property type="evidence" value="ECO:0007669"/>
    <property type="project" value="UniProtKB-SubCell"/>
</dbReference>
<evidence type="ECO:0000256" key="3">
    <source>
        <dbReference type="ARBA" id="ARBA00022448"/>
    </source>
</evidence>
<keyword evidence="11 13" id="KW-0472">Membrane</keyword>
<evidence type="ECO:0000256" key="10">
    <source>
        <dbReference type="ARBA" id="ARBA00023004"/>
    </source>
</evidence>
<dbReference type="RefSeq" id="WP_190291349.1">
    <property type="nucleotide sequence ID" value="NZ_JABFCZ010000010.1"/>
</dbReference>
<evidence type="ECO:0000256" key="13">
    <source>
        <dbReference type="SAM" id="Phobius"/>
    </source>
</evidence>
<feature type="transmembrane region" description="Helical" evidence="13">
    <location>
        <begin position="12"/>
        <end position="33"/>
    </location>
</feature>
<feature type="transmembrane region" description="Helical" evidence="13">
    <location>
        <begin position="153"/>
        <end position="174"/>
    </location>
</feature>
<feature type="transmembrane region" description="Helical" evidence="13">
    <location>
        <begin position="91"/>
        <end position="111"/>
    </location>
</feature>
<evidence type="ECO:0000256" key="9">
    <source>
        <dbReference type="ARBA" id="ARBA00022989"/>
    </source>
</evidence>
<evidence type="ECO:0000256" key="4">
    <source>
        <dbReference type="ARBA" id="ARBA00022475"/>
    </source>
</evidence>
<dbReference type="InterPro" id="IPR052168">
    <property type="entry name" value="Cytochrome_b561_oxidase"/>
</dbReference>
<evidence type="ECO:0000259" key="14">
    <source>
        <dbReference type="Pfam" id="PF01292"/>
    </source>
</evidence>
<evidence type="ECO:0000313" key="15">
    <source>
        <dbReference type="EMBL" id="MBD1546681.1"/>
    </source>
</evidence>
<feature type="domain" description="Cytochrome b561 bacterial/Ni-hydrogenase" evidence="14">
    <location>
        <begin position="9"/>
        <end position="186"/>
    </location>
</feature>
<keyword evidence="7" id="KW-0479">Metal-binding</keyword>
<dbReference type="GO" id="GO:0022904">
    <property type="term" value="P:respiratory electron transport chain"/>
    <property type="evidence" value="ECO:0007669"/>
    <property type="project" value="InterPro"/>
</dbReference>
<evidence type="ECO:0000256" key="12">
    <source>
        <dbReference type="ARBA" id="ARBA00037975"/>
    </source>
</evidence>
<keyword evidence="4" id="KW-1003">Cell membrane</keyword>
<dbReference type="Proteomes" id="UP000598467">
    <property type="component" value="Unassembled WGS sequence"/>
</dbReference>
<keyword evidence="3" id="KW-0813">Transport</keyword>
<reference evidence="15" key="1">
    <citation type="submission" date="2020-05" db="EMBL/GenBank/DDBJ databases">
        <title>Identification of trans-AT polyketide cluster in two marine bacteria, producers of a novel glutaramide-containing polyketide sesbanimide D and analogs.</title>
        <authorList>
            <person name="Kacar D."/>
            <person name="Rodriguez P."/>
            <person name="Canedo L."/>
            <person name="Gonzalez E."/>
            <person name="Galan B."/>
            <person name="De La Calle F."/>
            <person name="Garcia J.L."/>
        </authorList>
    </citation>
    <scope>NUCLEOTIDE SEQUENCE</scope>
    <source>
        <strain evidence="15">PHM038</strain>
    </source>
</reference>
<keyword evidence="8" id="KW-0249">Electron transport</keyword>
<dbReference type="Gene3D" id="1.20.950.20">
    <property type="entry name" value="Transmembrane di-heme cytochromes, Chain C"/>
    <property type="match status" value="1"/>
</dbReference>
<evidence type="ECO:0000256" key="1">
    <source>
        <dbReference type="ARBA" id="ARBA00001970"/>
    </source>
</evidence>
<name>A0A926S5N9_9HYPH</name>
<dbReference type="InterPro" id="IPR016174">
    <property type="entry name" value="Di-haem_cyt_TM"/>
</dbReference>
<comment type="caution">
    <text evidence="15">The sequence shown here is derived from an EMBL/GenBank/DDBJ whole genome shotgun (WGS) entry which is preliminary data.</text>
</comment>
<evidence type="ECO:0000256" key="11">
    <source>
        <dbReference type="ARBA" id="ARBA00023136"/>
    </source>
</evidence>
<keyword evidence="5" id="KW-0349">Heme</keyword>
<comment type="similarity">
    <text evidence="12">Belongs to the cytochrome b561 family.</text>
</comment>
<dbReference type="PANTHER" id="PTHR30529">
    <property type="entry name" value="CYTOCHROME B561"/>
    <property type="match status" value="1"/>
</dbReference>
<comment type="cofactor">
    <cofactor evidence="1">
        <name>heme b</name>
        <dbReference type="ChEBI" id="CHEBI:60344"/>
    </cofactor>
</comment>
<dbReference type="GO" id="GO:0046872">
    <property type="term" value="F:metal ion binding"/>
    <property type="evidence" value="ECO:0007669"/>
    <property type="project" value="UniProtKB-KW"/>
</dbReference>
<dbReference type="AlphaFoldDB" id="A0A926S5N9"/>
<dbReference type="GO" id="GO:0009055">
    <property type="term" value="F:electron transfer activity"/>
    <property type="evidence" value="ECO:0007669"/>
    <property type="project" value="InterPro"/>
</dbReference>
<organism evidence="15 16">
    <name type="scientific">Roseibium aggregatum</name>
    <dbReference type="NCBI Taxonomy" id="187304"/>
    <lineage>
        <taxon>Bacteria</taxon>
        <taxon>Pseudomonadati</taxon>
        <taxon>Pseudomonadota</taxon>
        <taxon>Alphaproteobacteria</taxon>
        <taxon>Hyphomicrobiales</taxon>
        <taxon>Stappiaceae</taxon>
        <taxon>Roseibium</taxon>
    </lineage>
</organism>
<dbReference type="Pfam" id="PF01292">
    <property type="entry name" value="Ni_hydr_CYTB"/>
    <property type="match status" value="1"/>
</dbReference>
<dbReference type="PANTHER" id="PTHR30529:SF1">
    <property type="entry name" value="CYTOCHROME B561 HOMOLOG 2"/>
    <property type="match status" value="1"/>
</dbReference>
<sequence>MIRNTPGGYGRVAIAFHWSMAVLIVFMLVLGLYMHELPQTDPATFRLYQLHKSVGFVVLALAVLRLFWRFLNPAPKLPDTMKPWERLAAHAGHIGLYALMFALPLSGWLMVSASPWNIPTVLFDVLPVPHLPVPEALGQKAEAEATLKTVHALAAYTLVGLLVAHIGAALKHHFIARDETLRRMVSTAPAKSAA</sequence>
<keyword evidence="6 13" id="KW-0812">Transmembrane</keyword>
<dbReference type="InterPro" id="IPR011577">
    <property type="entry name" value="Cyt_b561_bac/Ni-Hgenase"/>
</dbReference>
<keyword evidence="10" id="KW-0408">Iron</keyword>
<evidence type="ECO:0000256" key="6">
    <source>
        <dbReference type="ARBA" id="ARBA00022692"/>
    </source>
</evidence>
<evidence type="ECO:0000256" key="7">
    <source>
        <dbReference type="ARBA" id="ARBA00022723"/>
    </source>
</evidence>
<evidence type="ECO:0000256" key="2">
    <source>
        <dbReference type="ARBA" id="ARBA00004651"/>
    </source>
</evidence>
<protein>
    <submittedName>
        <fullName evidence="15">Cytochrome b</fullName>
    </submittedName>
</protein>
<gene>
    <name evidence="15" type="ORF">HK439_10435</name>
</gene>
<comment type="subcellular location">
    <subcellularLocation>
        <location evidence="2">Cell membrane</location>
        <topology evidence="2">Multi-pass membrane protein</topology>
    </subcellularLocation>
</comment>
<keyword evidence="9 13" id="KW-1133">Transmembrane helix</keyword>